<dbReference type="InterPro" id="IPR037547">
    <property type="entry name" value="SAMBA"/>
</dbReference>
<dbReference type="EMBL" id="QEFC01001176">
    <property type="protein sequence ID" value="KAE9459303.1"/>
    <property type="molecule type" value="Genomic_DNA"/>
</dbReference>
<dbReference type="OrthoDB" id="1935166at2759"/>
<dbReference type="GO" id="GO:0046621">
    <property type="term" value="P:negative regulation of organ growth"/>
    <property type="evidence" value="ECO:0007669"/>
    <property type="project" value="InterPro"/>
</dbReference>
<comment type="caution">
    <text evidence="1">The sequence shown here is derived from an EMBL/GenBank/DDBJ whole genome shotgun (WGS) entry which is preliminary data.</text>
</comment>
<accession>A0A6A4LJ64</accession>
<dbReference type="PANTHER" id="PTHR37387">
    <property type="entry name" value="PROTEIN SAMBA"/>
    <property type="match status" value="1"/>
</dbReference>
<proteinExistence type="predicted"/>
<protein>
    <submittedName>
        <fullName evidence="1">Uncharacterized protein</fullName>
    </submittedName>
</protein>
<keyword evidence="2" id="KW-1185">Reference proteome</keyword>
<organism evidence="1 2">
    <name type="scientific">Rhododendron williamsianum</name>
    <dbReference type="NCBI Taxonomy" id="262921"/>
    <lineage>
        <taxon>Eukaryota</taxon>
        <taxon>Viridiplantae</taxon>
        <taxon>Streptophyta</taxon>
        <taxon>Embryophyta</taxon>
        <taxon>Tracheophyta</taxon>
        <taxon>Spermatophyta</taxon>
        <taxon>Magnoliopsida</taxon>
        <taxon>eudicotyledons</taxon>
        <taxon>Gunneridae</taxon>
        <taxon>Pentapetalae</taxon>
        <taxon>asterids</taxon>
        <taxon>Ericales</taxon>
        <taxon>Ericaceae</taxon>
        <taxon>Ericoideae</taxon>
        <taxon>Rhodoreae</taxon>
        <taxon>Rhododendron</taxon>
    </lineage>
</organism>
<dbReference type="Proteomes" id="UP000428333">
    <property type="component" value="Linkage Group LG05"/>
</dbReference>
<evidence type="ECO:0000313" key="2">
    <source>
        <dbReference type="Proteomes" id="UP000428333"/>
    </source>
</evidence>
<evidence type="ECO:0000313" key="1">
    <source>
        <dbReference type="EMBL" id="KAE9459303.1"/>
    </source>
</evidence>
<reference evidence="1 2" key="1">
    <citation type="journal article" date="2019" name="Genome Biol. Evol.">
        <title>The Rhododendron genome and chromosomal organization provide insight into shared whole-genome duplications across the heath family (Ericaceae).</title>
        <authorList>
            <person name="Soza V.L."/>
            <person name="Lindsley D."/>
            <person name="Waalkes A."/>
            <person name="Ramage E."/>
            <person name="Patwardhan R.P."/>
            <person name="Burton J.N."/>
            <person name="Adey A."/>
            <person name="Kumar A."/>
            <person name="Qiu R."/>
            <person name="Shendure J."/>
            <person name="Hall B."/>
        </authorList>
    </citation>
    <scope>NUCLEOTIDE SEQUENCE [LARGE SCALE GENOMIC DNA]</scope>
    <source>
        <strain evidence="1">RSF 1966-606</strain>
    </source>
</reference>
<dbReference type="GO" id="GO:0010997">
    <property type="term" value="F:anaphase-promoting complex binding"/>
    <property type="evidence" value="ECO:0007669"/>
    <property type="project" value="InterPro"/>
</dbReference>
<feature type="non-terminal residue" evidence="1">
    <location>
        <position position="1"/>
    </location>
</feature>
<gene>
    <name evidence="1" type="ORF">C3L33_08805</name>
</gene>
<name>A0A6A4LJ64_9ERIC</name>
<dbReference type="AlphaFoldDB" id="A0A6A4LJ64"/>
<dbReference type="PANTHER" id="PTHR37387:SF1">
    <property type="entry name" value="PROTEIN SAMBA"/>
    <property type="match status" value="1"/>
</dbReference>
<sequence>MSNSSLSSSPARSSISTTAIAGANVSSALIVDELHFPPDLISIQDRKDEALQVLKTDLMAALNKEVKSLDEDSWMFDGPRSRINLISRPGKLFSYQLSLFVVRLVIKFHPMATENQMMDVMASKEITYLGKKTVVRGSKIIDLRI</sequence>